<feature type="region of interest" description="Disordered" evidence="1">
    <location>
        <begin position="1"/>
        <end position="43"/>
    </location>
</feature>
<keyword evidence="4" id="KW-1185">Reference proteome</keyword>
<dbReference type="InterPro" id="IPR020838">
    <property type="entry name" value="DBINO"/>
</dbReference>
<name>A0AAV1K5A4_9NEOP</name>
<feature type="compositionally biased region" description="Low complexity" evidence="1">
    <location>
        <begin position="15"/>
        <end position="27"/>
    </location>
</feature>
<proteinExistence type="predicted"/>
<dbReference type="Proteomes" id="UP001314205">
    <property type="component" value="Unassembled WGS sequence"/>
</dbReference>
<feature type="domain" description="DBINO" evidence="2">
    <location>
        <begin position="36"/>
        <end position="65"/>
    </location>
</feature>
<comment type="caution">
    <text evidence="3">The sequence shown here is derived from an EMBL/GenBank/DDBJ whole genome shotgun (WGS) entry which is preliminary data.</text>
</comment>
<feature type="compositionally biased region" description="Basic and acidic residues" evidence="1">
    <location>
        <begin position="28"/>
        <end position="43"/>
    </location>
</feature>
<evidence type="ECO:0000313" key="3">
    <source>
        <dbReference type="EMBL" id="CAK1578315.1"/>
    </source>
</evidence>
<reference evidence="3 4" key="1">
    <citation type="submission" date="2023-11" db="EMBL/GenBank/DDBJ databases">
        <authorList>
            <person name="Hedman E."/>
            <person name="Englund M."/>
            <person name="Stromberg M."/>
            <person name="Nyberg Akerstrom W."/>
            <person name="Nylinder S."/>
            <person name="Jareborg N."/>
            <person name="Kallberg Y."/>
            <person name="Kronander E."/>
        </authorList>
    </citation>
    <scope>NUCLEOTIDE SEQUENCE [LARGE SCALE GENOMIC DNA]</scope>
</reference>
<dbReference type="EMBL" id="CAVLGL010000001">
    <property type="protein sequence ID" value="CAK1578315.1"/>
    <property type="molecule type" value="Genomic_DNA"/>
</dbReference>
<gene>
    <name evidence="3" type="ORF">PARMNEM_LOCUS409</name>
</gene>
<evidence type="ECO:0000256" key="1">
    <source>
        <dbReference type="SAM" id="MobiDB-lite"/>
    </source>
</evidence>
<organism evidence="3 4">
    <name type="scientific">Parnassius mnemosyne</name>
    <name type="common">clouded apollo</name>
    <dbReference type="NCBI Taxonomy" id="213953"/>
    <lineage>
        <taxon>Eukaryota</taxon>
        <taxon>Metazoa</taxon>
        <taxon>Ecdysozoa</taxon>
        <taxon>Arthropoda</taxon>
        <taxon>Hexapoda</taxon>
        <taxon>Insecta</taxon>
        <taxon>Pterygota</taxon>
        <taxon>Neoptera</taxon>
        <taxon>Endopterygota</taxon>
        <taxon>Lepidoptera</taxon>
        <taxon>Glossata</taxon>
        <taxon>Ditrysia</taxon>
        <taxon>Papilionoidea</taxon>
        <taxon>Papilionidae</taxon>
        <taxon>Parnassiinae</taxon>
        <taxon>Parnassini</taxon>
        <taxon>Parnassius</taxon>
        <taxon>Driopa</taxon>
    </lineage>
</organism>
<accession>A0AAV1K5A4</accession>
<evidence type="ECO:0000259" key="2">
    <source>
        <dbReference type="Pfam" id="PF13892"/>
    </source>
</evidence>
<feature type="compositionally biased region" description="Low complexity" evidence="1">
    <location>
        <begin position="64"/>
        <end position="73"/>
    </location>
</feature>
<protein>
    <recommendedName>
        <fullName evidence="2">DBINO domain-containing protein</fullName>
    </recommendedName>
</protein>
<feature type="region of interest" description="Disordered" evidence="1">
    <location>
        <begin position="59"/>
        <end position="92"/>
    </location>
</feature>
<dbReference type="GO" id="GO:0003677">
    <property type="term" value="F:DNA binding"/>
    <property type="evidence" value="ECO:0007669"/>
    <property type="project" value="InterPro"/>
</dbReference>
<dbReference type="AlphaFoldDB" id="A0AAV1K5A4"/>
<evidence type="ECO:0000313" key="4">
    <source>
        <dbReference type="Proteomes" id="UP001314205"/>
    </source>
</evidence>
<dbReference type="Pfam" id="PF13892">
    <property type="entry name" value="DBINO"/>
    <property type="match status" value="1"/>
</dbReference>
<sequence length="92" mass="10018">MSNTEEAIDVAEVGENSNESSSDTTSSRGKEGDFESKIETDRSKRFEFLLKQTEIFSHFMTNTSKSGSSPPKAKAGRPKKIKEPELSGSAGE</sequence>